<keyword evidence="1" id="KW-1133">Transmembrane helix</keyword>
<name>A0A401G1R1_9BACT</name>
<keyword evidence="1" id="KW-0812">Transmembrane</keyword>
<dbReference type="Proteomes" id="UP000288096">
    <property type="component" value="Unassembled WGS sequence"/>
</dbReference>
<proteinExistence type="predicted"/>
<accession>A0A401G1R1</accession>
<dbReference type="EMBL" id="BEXT01000001">
    <property type="protein sequence ID" value="GBC63151.1"/>
    <property type="molecule type" value="Genomic_DNA"/>
</dbReference>
<dbReference type="AlphaFoldDB" id="A0A401G1R1"/>
<organism evidence="2 3">
    <name type="scientific">Desulfonema ishimotonii</name>
    <dbReference type="NCBI Taxonomy" id="45657"/>
    <lineage>
        <taxon>Bacteria</taxon>
        <taxon>Pseudomonadati</taxon>
        <taxon>Thermodesulfobacteriota</taxon>
        <taxon>Desulfobacteria</taxon>
        <taxon>Desulfobacterales</taxon>
        <taxon>Desulfococcaceae</taxon>
        <taxon>Desulfonema</taxon>
    </lineage>
</organism>
<feature type="transmembrane region" description="Helical" evidence="1">
    <location>
        <begin position="6"/>
        <end position="24"/>
    </location>
</feature>
<dbReference type="Pfam" id="PF04392">
    <property type="entry name" value="ABC_sub_bind"/>
    <property type="match status" value="1"/>
</dbReference>
<dbReference type="RefSeq" id="WP_124330262.1">
    <property type="nucleotide sequence ID" value="NZ_BEXT01000001.1"/>
</dbReference>
<dbReference type="InterPro" id="IPR007487">
    <property type="entry name" value="ABC_transpt-TYRBP-like"/>
</dbReference>
<evidence type="ECO:0000313" key="2">
    <source>
        <dbReference type="EMBL" id="GBC63151.1"/>
    </source>
</evidence>
<dbReference type="PANTHER" id="PTHR35271:SF1">
    <property type="entry name" value="ABC TRANSPORTER, SUBSTRATE-BINDING LIPOPROTEIN"/>
    <property type="match status" value="1"/>
</dbReference>
<comment type="caution">
    <text evidence="2">The sequence shown here is derived from an EMBL/GenBank/DDBJ whole genome shotgun (WGS) entry which is preliminary data.</text>
</comment>
<sequence length="339" mass="37927">MSEKRLSGWWYCVIWLVCCICGFLPQKSQAARHKVLVVFSYHDGYPWQQQVREGIESVLADSCEFRYFSMDTKRHLKGGEQKAGEAYELYRQFQPDGVITVDDNVQSMFVVPYLKDKVKTPVMFCGVNAEPEKYGYPASNVSGILERYHMRESIDLAQQLVPSIKTVGYIMKDNPTASAACQRIQKDSANYPAHFVAFKMPKTLEEAVEMTNALKTQCDALFIGSTSGIQDDKGAPLSEDRVLPVIAETFGKPTITNNLYRVRYGALCTVVHMGQEQGEISARMLLRAMRGEAVSEIPVTKNEKGEAVINVTVLKALGIRPDPSVLTSARLVRTQVAQH</sequence>
<dbReference type="PANTHER" id="PTHR35271">
    <property type="entry name" value="ABC TRANSPORTER, SUBSTRATE-BINDING LIPOPROTEIN-RELATED"/>
    <property type="match status" value="1"/>
</dbReference>
<dbReference type="OrthoDB" id="5644906at2"/>
<dbReference type="Gene3D" id="3.40.50.2300">
    <property type="match status" value="2"/>
</dbReference>
<evidence type="ECO:0000256" key="1">
    <source>
        <dbReference type="SAM" id="Phobius"/>
    </source>
</evidence>
<keyword evidence="1" id="KW-0472">Membrane</keyword>
<evidence type="ECO:0000313" key="3">
    <source>
        <dbReference type="Proteomes" id="UP000288096"/>
    </source>
</evidence>
<reference evidence="3" key="2">
    <citation type="submission" date="2019-01" db="EMBL/GenBank/DDBJ databases">
        <title>Genome sequence of Desulfonema ishimotonii strain Tokyo 01.</title>
        <authorList>
            <person name="Fukui M."/>
        </authorList>
    </citation>
    <scope>NUCLEOTIDE SEQUENCE [LARGE SCALE GENOMIC DNA]</scope>
    <source>
        <strain evidence="3">Tokyo 01</strain>
    </source>
</reference>
<reference evidence="3" key="1">
    <citation type="submission" date="2017-11" db="EMBL/GenBank/DDBJ databases">
        <authorList>
            <person name="Watanabe M."/>
            <person name="Kojima H."/>
        </authorList>
    </citation>
    <scope>NUCLEOTIDE SEQUENCE [LARGE SCALE GENOMIC DNA]</scope>
    <source>
        <strain evidence="3">Tokyo 01</strain>
    </source>
</reference>
<gene>
    <name evidence="2" type="ORF">DENIS_4144</name>
</gene>
<protein>
    <submittedName>
        <fullName evidence="2">ABC transporter substrate-binding protein</fullName>
    </submittedName>
</protein>
<keyword evidence="3" id="KW-1185">Reference proteome</keyword>